<reference evidence="1 2" key="1">
    <citation type="journal article" date="2019" name="Sci. Rep.">
        <title>Orb-weaving spider Araneus ventricosus genome elucidates the spidroin gene catalogue.</title>
        <authorList>
            <person name="Kono N."/>
            <person name="Nakamura H."/>
            <person name="Ohtoshi R."/>
            <person name="Moran D.A.P."/>
            <person name="Shinohara A."/>
            <person name="Yoshida Y."/>
            <person name="Fujiwara M."/>
            <person name="Mori M."/>
            <person name="Tomita M."/>
            <person name="Arakawa K."/>
        </authorList>
    </citation>
    <scope>NUCLEOTIDE SEQUENCE [LARGE SCALE GENOMIC DNA]</scope>
</reference>
<accession>A0A4Y2F732</accession>
<dbReference type="EMBL" id="BGPR01000806">
    <property type="protein sequence ID" value="GBM36216.1"/>
    <property type="molecule type" value="Genomic_DNA"/>
</dbReference>
<keyword evidence="2" id="KW-1185">Reference proteome</keyword>
<organism evidence="1 2">
    <name type="scientific">Araneus ventricosus</name>
    <name type="common">Orbweaver spider</name>
    <name type="synonym">Epeira ventricosa</name>
    <dbReference type="NCBI Taxonomy" id="182803"/>
    <lineage>
        <taxon>Eukaryota</taxon>
        <taxon>Metazoa</taxon>
        <taxon>Ecdysozoa</taxon>
        <taxon>Arthropoda</taxon>
        <taxon>Chelicerata</taxon>
        <taxon>Arachnida</taxon>
        <taxon>Araneae</taxon>
        <taxon>Araneomorphae</taxon>
        <taxon>Entelegynae</taxon>
        <taxon>Araneoidea</taxon>
        <taxon>Araneidae</taxon>
        <taxon>Araneus</taxon>
    </lineage>
</organism>
<dbReference type="Proteomes" id="UP000499080">
    <property type="component" value="Unassembled WGS sequence"/>
</dbReference>
<evidence type="ECO:0000313" key="2">
    <source>
        <dbReference type="Proteomes" id="UP000499080"/>
    </source>
</evidence>
<name>A0A4Y2F732_ARAVE</name>
<dbReference type="AlphaFoldDB" id="A0A4Y2F732"/>
<evidence type="ECO:0000313" key="1">
    <source>
        <dbReference type="EMBL" id="GBM36216.1"/>
    </source>
</evidence>
<proteinExistence type="predicted"/>
<sequence>MSGLANAFTKTDIAPKIYLNRNAPEKLIKLCHLKKSGFSRTMLVTDIKKVICSVITFKQPLCQLCCITYDDDISEPPYGENPDMGSDDCGKETKVCELKKHVKKLDYVLETIYRSDCPEFAKYEFIDKLISHISDESTYYPGSTTNTATSETETFDSQAYELYDQLKEIYNDLIVLSQKLDEIAYLQKLL</sequence>
<protein>
    <submittedName>
        <fullName evidence="1">Uncharacterized protein</fullName>
    </submittedName>
</protein>
<gene>
    <name evidence="1" type="ORF">AVEN_97581_1</name>
</gene>
<comment type="caution">
    <text evidence="1">The sequence shown here is derived from an EMBL/GenBank/DDBJ whole genome shotgun (WGS) entry which is preliminary data.</text>
</comment>